<name>V4QRV1_9HYPH</name>
<dbReference type="GO" id="GO:0016829">
    <property type="term" value="F:lyase activity"/>
    <property type="evidence" value="ECO:0007669"/>
    <property type="project" value="UniProtKB-ARBA"/>
</dbReference>
<accession>V4QRV1</accession>
<dbReference type="eggNOG" id="COG0015">
    <property type="taxonomic scope" value="Bacteria"/>
</dbReference>
<dbReference type="PRINTS" id="PR00145">
    <property type="entry name" value="ARGSUCLYASE"/>
</dbReference>
<dbReference type="Proteomes" id="UP000017819">
    <property type="component" value="Unassembled WGS sequence"/>
</dbReference>
<dbReference type="PROSITE" id="PS00163">
    <property type="entry name" value="FUMARATE_LYASES"/>
    <property type="match status" value="1"/>
</dbReference>
<dbReference type="EC" id="5.5.1.2" evidence="2"/>
<dbReference type="PATRIC" id="fig|631454.5.peg.4141"/>
<evidence type="ECO:0000256" key="2">
    <source>
        <dbReference type="NCBIfam" id="TIGR02426"/>
    </source>
</evidence>
<dbReference type="InterPro" id="IPR000362">
    <property type="entry name" value="Fumarate_lyase_fam"/>
</dbReference>
<comment type="similarity">
    <text evidence="1">Belongs to the class-II fumarase/aspartase family.</text>
</comment>
<reference evidence="4 5" key="1">
    <citation type="journal article" date="2014" name="Genome Announc.">
        <title>Draft Genome Sequence of Lutibaculum baratangense Strain AMV1T, Isolated from a Mud Volcano in Andamans, India.</title>
        <authorList>
            <person name="Singh A."/>
            <person name="Sreenivas A."/>
            <person name="Sathyanarayana Reddy G."/>
            <person name="Pinnaka A.K."/>
            <person name="Shivaji S."/>
        </authorList>
    </citation>
    <scope>NUCLEOTIDE SEQUENCE [LARGE SCALE GENOMIC DNA]</scope>
    <source>
        <strain evidence="4 5">AMV1</strain>
    </source>
</reference>
<dbReference type="InterPro" id="IPR012789">
    <property type="entry name" value="Protocat_PcaB-like"/>
</dbReference>
<dbReference type="InterPro" id="IPR020557">
    <property type="entry name" value="Fumarate_lyase_CS"/>
</dbReference>
<evidence type="ECO:0000313" key="5">
    <source>
        <dbReference type="Proteomes" id="UP000017819"/>
    </source>
</evidence>
<dbReference type="RefSeq" id="WP_023434299.1">
    <property type="nucleotide sequence ID" value="NZ_AWXZ01000044.1"/>
</dbReference>
<proteinExistence type="inferred from homology"/>
<dbReference type="EMBL" id="AWXZ01000044">
    <property type="protein sequence ID" value="ESR22467.1"/>
    <property type="molecule type" value="Genomic_DNA"/>
</dbReference>
<dbReference type="Pfam" id="PF10397">
    <property type="entry name" value="ADSL_C"/>
    <property type="match status" value="1"/>
</dbReference>
<evidence type="ECO:0000313" key="4">
    <source>
        <dbReference type="EMBL" id="ESR22467.1"/>
    </source>
</evidence>
<dbReference type="OrthoDB" id="9768878at2"/>
<dbReference type="InterPro" id="IPR008948">
    <property type="entry name" value="L-Aspartase-like"/>
</dbReference>
<dbReference type="Gene3D" id="1.20.200.10">
    <property type="entry name" value="Fumarase/aspartase (Central domain)"/>
    <property type="match status" value="1"/>
</dbReference>
<dbReference type="PRINTS" id="PR00149">
    <property type="entry name" value="FUMRATELYASE"/>
</dbReference>
<dbReference type="Gene3D" id="1.10.40.30">
    <property type="entry name" value="Fumarase/aspartase (C-terminal domain)"/>
    <property type="match status" value="1"/>
</dbReference>
<protein>
    <recommendedName>
        <fullName evidence="2">3-carboxy-cis,cis-muconate cycloisomerase</fullName>
        <ecNumber evidence="2">5.5.1.2</ecNumber>
    </recommendedName>
</protein>
<organism evidence="4 5">
    <name type="scientific">Lutibaculum baratangense AMV1</name>
    <dbReference type="NCBI Taxonomy" id="631454"/>
    <lineage>
        <taxon>Bacteria</taxon>
        <taxon>Pseudomonadati</taxon>
        <taxon>Pseudomonadota</taxon>
        <taxon>Alphaproteobacteria</taxon>
        <taxon>Hyphomicrobiales</taxon>
        <taxon>Tepidamorphaceae</taxon>
        <taxon>Lutibaculum</taxon>
    </lineage>
</organism>
<dbReference type="PANTHER" id="PTHR43172:SF2">
    <property type="entry name" value="ADENYLOSUCCINATE LYASE C-TERMINAL DOMAIN-CONTAINING PROTEIN"/>
    <property type="match status" value="1"/>
</dbReference>
<comment type="caution">
    <text evidence="4">The sequence shown here is derived from an EMBL/GenBank/DDBJ whole genome shotgun (WGS) entry which is preliminary data.</text>
</comment>
<gene>
    <name evidence="4" type="ORF">N177_4197</name>
</gene>
<feature type="domain" description="Adenylosuccinate lyase C-terminal" evidence="3">
    <location>
        <begin position="359"/>
        <end position="438"/>
    </location>
</feature>
<evidence type="ECO:0000259" key="3">
    <source>
        <dbReference type="SMART" id="SM00998"/>
    </source>
</evidence>
<evidence type="ECO:0000256" key="1">
    <source>
        <dbReference type="ARBA" id="ARBA00034772"/>
    </source>
</evidence>
<dbReference type="PANTHER" id="PTHR43172">
    <property type="entry name" value="ADENYLOSUCCINATE LYASE"/>
    <property type="match status" value="1"/>
</dbReference>
<dbReference type="SUPFAM" id="SSF48557">
    <property type="entry name" value="L-aspartase-like"/>
    <property type="match status" value="1"/>
</dbReference>
<dbReference type="GO" id="GO:0019619">
    <property type="term" value="P:3,4-dihydroxybenzoate catabolic process"/>
    <property type="evidence" value="ECO:0007669"/>
    <property type="project" value="InterPro"/>
</dbReference>
<dbReference type="NCBIfam" id="TIGR02426">
    <property type="entry name" value="protocat_pcaB"/>
    <property type="match status" value="1"/>
</dbReference>
<keyword evidence="4" id="KW-0413">Isomerase</keyword>
<keyword evidence="5" id="KW-1185">Reference proteome</keyword>
<dbReference type="SMART" id="SM00998">
    <property type="entry name" value="ADSL_C"/>
    <property type="match status" value="1"/>
</dbReference>
<sequence>MQHLLRSLFSTPDVAEVFSDEAELRAMAAFEVALAAAEAEAGVIPHEAARAIAEAAEGFRPDIGDIAEKARLSGNPAFPFVAAFGEACSPEGRPWVHWGATSQDVLDTARALQLKSVRPHVRSDLERISAALAKLAERYRTTPMPGRTLLQPAMPTTFGMKAAGWLDQIDRSARHLDLAFEEAATLQFGGAVGTLSALGESGPAVRAALARRLGLHEPDVTWHVGRDRFLRLASEAVILMAGLAKIARDIALLMQAEIAEAAEPAGPGRGGSSTMPQKRNPVAAPAIVAAYHAAQGALGGLLSGQLQEHERGVGGWHAEWLTLPQIMECLAGALSQTAETVEGLEVDERRMRQNLSLGNGTMMSEALMMRLAGTMGRGEAKTLVGKLAATAMAEGRPLREVAVADPTVTRHLSQDEIEAALAPENYLGVAPHAVDRVVARWKETARNRQEEHR</sequence>
<dbReference type="CDD" id="cd01597">
    <property type="entry name" value="pCLME"/>
    <property type="match status" value="1"/>
</dbReference>
<dbReference type="InterPro" id="IPR022761">
    <property type="entry name" value="Fumarate_lyase_N"/>
</dbReference>
<dbReference type="STRING" id="631454.N177_4197"/>
<dbReference type="AlphaFoldDB" id="V4QRV1"/>
<dbReference type="GO" id="GO:0047472">
    <property type="term" value="F:3-carboxy-cis,cis-muconate cycloisomerase activity"/>
    <property type="evidence" value="ECO:0007669"/>
    <property type="project" value="UniProtKB-UniRule"/>
</dbReference>
<dbReference type="InterPro" id="IPR019468">
    <property type="entry name" value="AdenyloSucc_lyase_C"/>
</dbReference>
<dbReference type="Pfam" id="PF00206">
    <property type="entry name" value="Lyase_1"/>
    <property type="match status" value="1"/>
</dbReference>